<gene>
    <name evidence="2" type="ORF">BU16DRAFT_470518</name>
</gene>
<evidence type="ECO:0000313" key="2">
    <source>
        <dbReference type="EMBL" id="KAF2490235.1"/>
    </source>
</evidence>
<feature type="compositionally biased region" description="Polar residues" evidence="1">
    <location>
        <begin position="26"/>
        <end position="55"/>
    </location>
</feature>
<protein>
    <submittedName>
        <fullName evidence="2">Uncharacterized protein</fullName>
    </submittedName>
</protein>
<dbReference type="OrthoDB" id="3891636at2759"/>
<evidence type="ECO:0000313" key="3">
    <source>
        <dbReference type="Proteomes" id="UP000799750"/>
    </source>
</evidence>
<proteinExistence type="predicted"/>
<sequence length="155" mass="17159">MANRFYISLPAPCPAKPANRRPPLTPSTVSAPSLSACTPTVSRRDSGSGSPTKATSLLAKVASHPSTPRRGMTPASSPLPSPSPKSPEEHNSPLYTPREKDGRPMIWRHDSARHFHRHQSQDGYISFPDFEKFCQTQEYQAREEHQNAQRTAVKT</sequence>
<accession>A0A6A6QCV9</accession>
<dbReference type="EMBL" id="MU004197">
    <property type="protein sequence ID" value="KAF2490235.1"/>
    <property type="molecule type" value="Genomic_DNA"/>
</dbReference>
<reference evidence="2" key="1">
    <citation type="journal article" date="2020" name="Stud. Mycol.">
        <title>101 Dothideomycetes genomes: a test case for predicting lifestyles and emergence of pathogens.</title>
        <authorList>
            <person name="Haridas S."/>
            <person name="Albert R."/>
            <person name="Binder M."/>
            <person name="Bloem J."/>
            <person name="Labutti K."/>
            <person name="Salamov A."/>
            <person name="Andreopoulos B."/>
            <person name="Baker S."/>
            <person name="Barry K."/>
            <person name="Bills G."/>
            <person name="Bluhm B."/>
            <person name="Cannon C."/>
            <person name="Castanera R."/>
            <person name="Culley D."/>
            <person name="Daum C."/>
            <person name="Ezra D."/>
            <person name="Gonzalez J."/>
            <person name="Henrissat B."/>
            <person name="Kuo A."/>
            <person name="Liang C."/>
            <person name="Lipzen A."/>
            <person name="Lutzoni F."/>
            <person name="Magnuson J."/>
            <person name="Mondo S."/>
            <person name="Nolan M."/>
            <person name="Ohm R."/>
            <person name="Pangilinan J."/>
            <person name="Park H.-J."/>
            <person name="Ramirez L."/>
            <person name="Alfaro M."/>
            <person name="Sun H."/>
            <person name="Tritt A."/>
            <person name="Yoshinaga Y."/>
            <person name="Zwiers L.-H."/>
            <person name="Turgeon B."/>
            <person name="Goodwin S."/>
            <person name="Spatafora J."/>
            <person name="Crous P."/>
            <person name="Grigoriev I."/>
        </authorList>
    </citation>
    <scope>NUCLEOTIDE SEQUENCE</scope>
    <source>
        <strain evidence="2">CBS 269.34</strain>
    </source>
</reference>
<dbReference type="Proteomes" id="UP000799750">
    <property type="component" value="Unassembled WGS sequence"/>
</dbReference>
<name>A0A6A6QCV9_9PEZI</name>
<dbReference type="AlphaFoldDB" id="A0A6A6QCV9"/>
<organism evidence="2 3">
    <name type="scientific">Lophium mytilinum</name>
    <dbReference type="NCBI Taxonomy" id="390894"/>
    <lineage>
        <taxon>Eukaryota</taxon>
        <taxon>Fungi</taxon>
        <taxon>Dikarya</taxon>
        <taxon>Ascomycota</taxon>
        <taxon>Pezizomycotina</taxon>
        <taxon>Dothideomycetes</taxon>
        <taxon>Pleosporomycetidae</taxon>
        <taxon>Mytilinidiales</taxon>
        <taxon>Mytilinidiaceae</taxon>
        <taxon>Lophium</taxon>
    </lineage>
</organism>
<feature type="region of interest" description="Disordered" evidence="1">
    <location>
        <begin position="1"/>
        <end position="104"/>
    </location>
</feature>
<evidence type="ECO:0000256" key="1">
    <source>
        <dbReference type="SAM" id="MobiDB-lite"/>
    </source>
</evidence>
<feature type="compositionally biased region" description="Basic and acidic residues" evidence="1">
    <location>
        <begin position="86"/>
        <end position="104"/>
    </location>
</feature>
<keyword evidence="3" id="KW-1185">Reference proteome</keyword>